<dbReference type="PANTHER" id="PTHR28020">
    <property type="entry name" value="YAP1-BINDING PROTEIN 1-RELATED"/>
    <property type="match status" value="1"/>
</dbReference>
<feature type="compositionally biased region" description="Acidic residues" evidence="1">
    <location>
        <begin position="148"/>
        <end position="165"/>
    </location>
</feature>
<sequence>MVLDTGHFAELKEKLLNAFVEEKHDTITLITILDLYSEEVNHKGSLDQKIEYLNEVLSLLQQNKDIVYEIGWDLPKILIKFIHWSNSNQTIITPSKLCLTAVMKCFNEVALFGNAKECFFAGCELMADLRMSDESLVKFVIEEKPIMDSDEGDSGEETFTEDESFSDNTDKEEQKTEKIEKGDNVTTPDENLPSLKEGFDFYQRLPQELIMEYRFHTIIELIGSTLKRINTLHPSKFLSEAFEAFAKFNLQNGDDIDDNLFLLRRFFSFIRGYIPPSPPPDVVEQLSAEQLDDINKSEEILQRKLICNMLTSSLSQILKSRTPSILCNYYYSLQHGNSQRIQSEYYEKLADVLSRYYELASSFDIDVSAEFQRLCVEESRRIYHSLPKDAEINSDDEKKEITNLVYQLAYTYEIEKIANVREILLDPAGILILQTLSDGYFVPSAGMKISLDDAIYMHLRFVTPSIFSALFENKTVQELTKTWVLYALTNNSTSDSINSLKSLPSYILTVYLQIELVRSCLLINDDNRRLQFSVITRILCLLPEDFSFKFIRDTLLSCPYQQAKCYALVILKDMMEHKRKLPLISAEDNLVDSMKKLDLKDSPPPLPSRAYIQLNDDRIATLHSVALLAIDDCVTNPETKKLKTLLMYLNFFTAFLSKWDLVLMKEICDKINDKLLTEENLKKNDEPHYALLVNAVSTISSKL</sequence>
<evidence type="ECO:0000256" key="1">
    <source>
        <dbReference type="SAM" id="MobiDB-lite"/>
    </source>
</evidence>
<dbReference type="AlphaFoldDB" id="A0A0A8L3Z6"/>
<name>A0A0A8L3Z6_9SACH</name>
<dbReference type="InterPro" id="IPR013877">
    <property type="entry name" value="YAP-bd/ALF4/Glomulin"/>
</dbReference>
<dbReference type="OrthoDB" id="5396786at2759"/>
<keyword evidence="3" id="KW-1185">Reference proteome</keyword>
<dbReference type="GO" id="GO:0034599">
    <property type="term" value="P:cellular response to oxidative stress"/>
    <property type="evidence" value="ECO:0007669"/>
    <property type="project" value="InterPro"/>
</dbReference>
<comment type="caution">
    <text evidence="2">The sequence shown here is derived from an EMBL/GenBank/DDBJ whole genome shotgun (WGS) entry which is preliminary data.</text>
</comment>
<accession>A0A0A8L3Z6</accession>
<gene>
    <name evidence="2" type="ORF">KLDO_g1289</name>
</gene>
<dbReference type="InterPro" id="IPR040347">
    <property type="entry name" value="YBP1/2"/>
</dbReference>
<protein>
    <submittedName>
        <fullName evidence="2">WGS project CCBQ000000000 data, contig 00099</fullName>
    </submittedName>
</protein>
<dbReference type="GO" id="GO:0005737">
    <property type="term" value="C:cytoplasm"/>
    <property type="evidence" value="ECO:0007669"/>
    <property type="project" value="TreeGrafter"/>
</dbReference>
<feature type="compositionally biased region" description="Basic and acidic residues" evidence="1">
    <location>
        <begin position="168"/>
        <end position="183"/>
    </location>
</feature>
<dbReference type="Pfam" id="PF08568">
    <property type="entry name" value="Kinetochor_Ybp2"/>
    <property type="match status" value="1"/>
</dbReference>
<evidence type="ECO:0000313" key="2">
    <source>
        <dbReference type="EMBL" id="CDO92983.1"/>
    </source>
</evidence>
<proteinExistence type="predicted"/>
<evidence type="ECO:0000313" key="3">
    <source>
        <dbReference type="Proteomes" id="UP000031516"/>
    </source>
</evidence>
<dbReference type="Proteomes" id="UP000031516">
    <property type="component" value="Unassembled WGS sequence"/>
</dbReference>
<feature type="region of interest" description="Disordered" evidence="1">
    <location>
        <begin position="147"/>
        <end position="192"/>
    </location>
</feature>
<dbReference type="PANTHER" id="PTHR28020:SF1">
    <property type="entry name" value="YAP1-BINDING PROTEIN 1-RELATED"/>
    <property type="match status" value="1"/>
</dbReference>
<dbReference type="EMBL" id="CCBQ010000019">
    <property type="protein sequence ID" value="CDO92983.1"/>
    <property type="molecule type" value="Genomic_DNA"/>
</dbReference>
<reference evidence="2 3" key="1">
    <citation type="submission" date="2014-03" db="EMBL/GenBank/DDBJ databases">
        <title>The genome of Kluyveromyces dobzhanskii.</title>
        <authorList>
            <person name="Nystedt B."/>
            <person name="Astrom S."/>
        </authorList>
    </citation>
    <scope>NUCLEOTIDE SEQUENCE [LARGE SCALE GENOMIC DNA]</scope>
    <source>
        <strain evidence="2 3">CBS 2104</strain>
    </source>
</reference>
<organism evidence="2 3">
    <name type="scientific">Kluyveromyces dobzhanskii CBS 2104</name>
    <dbReference type="NCBI Taxonomy" id="1427455"/>
    <lineage>
        <taxon>Eukaryota</taxon>
        <taxon>Fungi</taxon>
        <taxon>Dikarya</taxon>
        <taxon>Ascomycota</taxon>
        <taxon>Saccharomycotina</taxon>
        <taxon>Saccharomycetes</taxon>
        <taxon>Saccharomycetales</taxon>
        <taxon>Saccharomycetaceae</taxon>
        <taxon>Kluyveromyces</taxon>
    </lineage>
</organism>